<keyword evidence="3" id="KW-1185">Reference proteome</keyword>
<dbReference type="InterPro" id="IPR037401">
    <property type="entry name" value="SnoaL-like"/>
</dbReference>
<dbReference type="AlphaFoldDB" id="A0A0D5YQY9"/>
<gene>
    <name evidence="2" type="ORF">VC82_588</name>
</gene>
<protein>
    <recommendedName>
        <fullName evidence="1">SnoaL-like domain-containing protein</fullName>
    </recommendedName>
</protein>
<organism evidence="2 3">
    <name type="scientific">Flagellimonas lutaonensis</name>
    <dbReference type="NCBI Taxonomy" id="516051"/>
    <lineage>
        <taxon>Bacteria</taxon>
        <taxon>Pseudomonadati</taxon>
        <taxon>Bacteroidota</taxon>
        <taxon>Flavobacteriia</taxon>
        <taxon>Flavobacteriales</taxon>
        <taxon>Flavobacteriaceae</taxon>
        <taxon>Flagellimonas</taxon>
    </lineage>
</organism>
<proteinExistence type="predicted"/>
<dbReference type="EMBL" id="CP011071">
    <property type="protein sequence ID" value="AKA34261.1"/>
    <property type="molecule type" value="Genomic_DNA"/>
</dbReference>
<dbReference type="OrthoDB" id="6657864at2"/>
<dbReference type="PANTHER" id="PTHR41252:SF1">
    <property type="entry name" value="BLR2505 PROTEIN"/>
    <property type="match status" value="1"/>
</dbReference>
<dbReference type="KEGG" id="mlt:VC82_588"/>
<evidence type="ECO:0000313" key="3">
    <source>
        <dbReference type="Proteomes" id="UP000032726"/>
    </source>
</evidence>
<evidence type="ECO:0000313" key="2">
    <source>
        <dbReference type="EMBL" id="AKA34261.1"/>
    </source>
</evidence>
<dbReference type="STRING" id="516051.VC82_588"/>
<accession>A0A0D5YQY9</accession>
<feature type="domain" description="SnoaL-like" evidence="1">
    <location>
        <begin position="11"/>
        <end position="117"/>
    </location>
</feature>
<dbReference type="Proteomes" id="UP000032726">
    <property type="component" value="Chromosome"/>
</dbReference>
<name>A0A0D5YQY9_9FLAO</name>
<dbReference type="HOGENOM" id="CLU_107220_1_2_10"/>
<dbReference type="Pfam" id="PF12680">
    <property type="entry name" value="SnoaL_2"/>
    <property type="match status" value="1"/>
</dbReference>
<dbReference type="PANTHER" id="PTHR41252">
    <property type="entry name" value="BLR2505 PROTEIN"/>
    <property type="match status" value="1"/>
</dbReference>
<dbReference type="SUPFAM" id="SSF54427">
    <property type="entry name" value="NTF2-like"/>
    <property type="match status" value="1"/>
</dbReference>
<sequence length="140" mass="15580">MTRIEQNKQIVNAAFDHAEKGNLEGFLKALSQDFKWTTTGSTGVSGTYDVQGLINEYFPKITASFESMPVIVPDKIIADENHVIRLGHGEGGVAKNGLEYNNIYCFVIEVENEKIKSITEYCDTALVEKAELGQYQISEN</sequence>
<dbReference type="RefSeq" id="WP_045801046.1">
    <property type="nucleotide sequence ID" value="NZ_CP011071.1"/>
</dbReference>
<dbReference type="Gene3D" id="3.10.450.50">
    <property type="match status" value="1"/>
</dbReference>
<dbReference type="InterPro" id="IPR032710">
    <property type="entry name" value="NTF2-like_dom_sf"/>
</dbReference>
<reference evidence="2 3" key="1">
    <citation type="submission" date="2015-03" db="EMBL/GenBank/DDBJ databases">
        <title>Complete genome sequence of Muricauda lutaonensis CC-HSB-11T, isolated from a coastal hot spring.</title>
        <authorList>
            <person name="Kim K.M."/>
        </authorList>
    </citation>
    <scope>NUCLEOTIDE SEQUENCE [LARGE SCALE GENOMIC DNA]</scope>
    <source>
        <strain evidence="2 3">CC-HSB-11</strain>
    </source>
</reference>
<evidence type="ECO:0000259" key="1">
    <source>
        <dbReference type="Pfam" id="PF12680"/>
    </source>
</evidence>